<proteinExistence type="predicted"/>
<accession>A0A6J4NN02</accession>
<evidence type="ECO:0000313" key="2">
    <source>
        <dbReference type="EMBL" id="CAA9388906.1"/>
    </source>
</evidence>
<dbReference type="AlphaFoldDB" id="A0A6J4NN02"/>
<reference evidence="2" key="1">
    <citation type="submission" date="2020-02" db="EMBL/GenBank/DDBJ databases">
        <authorList>
            <person name="Meier V. D."/>
        </authorList>
    </citation>
    <scope>NUCLEOTIDE SEQUENCE</scope>
    <source>
        <strain evidence="2">AVDCRST_MAG35</strain>
    </source>
</reference>
<name>A0A6J4NN02_9ACTN</name>
<evidence type="ECO:0000256" key="1">
    <source>
        <dbReference type="SAM" id="MobiDB-lite"/>
    </source>
</evidence>
<feature type="compositionally biased region" description="Basic and acidic residues" evidence="1">
    <location>
        <begin position="1"/>
        <end position="14"/>
    </location>
</feature>
<dbReference type="EMBL" id="CADCUY010000056">
    <property type="protein sequence ID" value="CAA9388906.1"/>
    <property type="molecule type" value="Genomic_DNA"/>
</dbReference>
<sequence length="52" mass="5215">EARAGRADRARDGPGRGGRCAAPGRRRHRGRRAAARGRAGAGAAAARPGAVV</sequence>
<organism evidence="2">
    <name type="scientific">uncultured Quadrisphaera sp</name>
    <dbReference type="NCBI Taxonomy" id="904978"/>
    <lineage>
        <taxon>Bacteria</taxon>
        <taxon>Bacillati</taxon>
        <taxon>Actinomycetota</taxon>
        <taxon>Actinomycetes</taxon>
        <taxon>Kineosporiales</taxon>
        <taxon>Kineosporiaceae</taxon>
        <taxon>Quadrisphaera</taxon>
        <taxon>environmental samples</taxon>
    </lineage>
</organism>
<feature type="compositionally biased region" description="Basic residues" evidence="1">
    <location>
        <begin position="24"/>
        <end position="35"/>
    </location>
</feature>
<gene>
    <name evidence="2" type="ORF">AVDCRST_MAG35-296</name>
</gene>
<protein>
    <submittedName>
        <fullName evidence="2">Uncharacterized protein</fullName>
    </submittedName>
</protein>
<feature type="non-terminal residue" evidence="2">
    <location>
        <position position="52"/>
    </location>
</feature>
<feature type="compositionally biased region" description="Low complexity" evidence="1">
    <location>
        <begin position="36"/>
        <end position="52"/>
    </location>
</feature>
<feature type="non-terminal residue" evidence="2">
    <location>
        <position position="1"/>
    </location>
</feature>
<feature type="region of interest" description="Disordered" evidence="1">
    <location>
        <begin position="1"/>
        <end position="52"/>
    </location>
</feature>